<reference evidence="17" key="1">
    <citation type="submission" date="2022-01" db="EMBL/GenBank/DDBJ databases">
        <authorList>
            <person name="King R."/>
        </authorList>
    </citation>
    <scope>NUCLEOTIDE SEQUENCE</scope>
</reference>
<dbReference type="GO" id="GO:0005730">
    <property type="term" value="C:nucleolus"/>
    <property type="evidence" value="ECO:0007669"/>
    <property type="project" value="UniProtKB-SubCell"/>
</dbReference>
<dbReference type="InterPro" id="IPR037706">
    <property type="entry name" value="DNA-PK_dom"/>
</dbReference>
<dbReference type="PROSITE" id="PS00915">
    <property type="entry name" value="PI3_4_KINASE_1"/>
    <property type="match status" value="1"/>
</dbReference>
<dbReference type="OrthoDB" id="431717at2759"/>
<dbReference type="Pfam" id="PF02259">
    <property type="entry name" value="FAT"/>
    <property type="match status" value="1"/>
</dbReference>
<evidence type="ECO:0000256" key="13">
    <source>
        <dbReference type="ARBA" id="ARBA00023242"/>
    </source>
</evidence>
<evidence type="ECO:0000256" key="11">
    <source>
        <dbReference type="ARBA" id="ARBA00022840"/>
    </source>
</evidence>
<organism evidence="17 18">
    <name type="scientific">Psylliodes chrysocephalus</name>
    <dbReference type="NCBI Taxonomy" id="3402493"/>
    <lineage>
        <taxon>Eukaryota</taxon>
        <taxon>Metazoa</taxon>
        <taxon>Ecdysozoa</taxon>
        <taxon>Arthropoda</taxon>
        <taxon>Hexapoda</taxon>
        <taxon>Insecta</taxon>
        <taxon>Pterygota</taxon>
        <taxon>Neoptera</taxon>
        <taxon>Endopterygota</taxon>
        <taxon>Coleoptera</taxon>
        <taxon>Polyphaga</taxon>
        <taxon>Cucujiformia</taxon>
        <taxon>Chrysomeloidea</taxon>
        <taxon>Chrysomelidae</taxon>
        <taxon>Galerucinae</taxon>
        <taxon>Alticini</taxon>
        <taxon>Psylliodes</taxon>
    </lineage>
</organism>
<name>A0A9P0CPV5_9CUCU</name>
<dbReference type="PANTHER" id="PTHR11139:SF68">
    <property type="entry name" value="DNA-DEPENDENT PROTEIN KINASE CATALYTIC SUBUNIT"/>
    <property type="match status" value="1"/>
</dbReference>
<evidence type="ECO:0000313" key="17">
    <source>
        <dbReference type="EMBL" id="CAH1105706.1"/>
    </source>
</evidence>
<dbReference type="InterPro" id="IPR036940">
    <property type="entry name" value="PI3/4_kinase_cat_sf"/>
</dbReference>
<evidence type="ECO:0000256" key="3">
    <source>
        <dbReference type="ARBA" id="ARBA00012513"/>
    </source>
</evidence>
<dbReference type="InterPro" id="IPR045581">
    <property type="entry name" value="DNAPKcs_CC5"/>
</dbReference>
<dbReference type="InterPro" id="IPR000403">
    <property type="entry name" value="PI3/4_kinase_cat_dom"/>
</dbReference>
<keyword evidence="5" id="KW-0723">Serine/threonine-protein kinase</keyword>
<keyword evidence="11" id="KW-0067">ATP-binding</keyword>
<dbReference type="GO" id="GO:0008630">
    <property type="term" value="P:intrinsic apoptotic signaling pathway in response to DNA damage"/>
    <property type="evidence" value="ECO:0007669"/>
    <property type="project" value="TreeGrafter"/>
</dbReference>
<keyword evidence="18" id="KW-1185">Reference proteome</keyword>
<evidence type="ECO:0000256" key="12">
    <source>
        <dbReference type="ARBA" id="ARBA00023204"/>
    </source>
</evidence>
<evidence type="ECO:0000313" key="18">
    <source>
        <dbReference type="Proteomes" id="UP001153636"/>
    </source>
</evidence>
<comment type="similarity">
    <text evidence="2">Belongs to the PI3/PI4-kinase family.</text>
</comment>
<keyword evidence="8" id="KW-0547">Nucleotide-binding</keyword>
<dbReference type="Pfam" id="PF20500">
    <property type="entry name" value="DNA-PKcs_N"/>
    <property type="match status" value="1"/>
</dbReference>
<dbReference type="InterPro" id="IPR003151">
    <property type="entry name" value="PIK-rel_kinase_FAT"/>
</dbReference>
<dbReference type="InterPro" id="IPR046804">
    <property type="entry name" value="DNA-PKcs_N"/>
</dbReference>
<evidence type="ECO:0000256" key="9">
    <source>
        <dbReference type="ARBA" id="ARBA00022763"/>
    </source>
</evidence>
<dbReference type="SMART" id="SM01343">
    <property type="entry name" value="FATC"/>
    <property type="match status" value="1"/>
</dbReference>
<dbReference type="GO" id="GO:0005524">
    <property type="term" value="F:ATP binding"/>
    <property type="evidence" value="ECO:0007669"/>
    <property type="project" value="UniProtKB-KW"/>
</dbReference>
<dbReference type="SUPFAM" id="SSF56112">
    <property type="entry name" value="Protein kinase-like (PK-like)"/>
    <property type="match status" value="1"/>
</dbReference>
<dbReference type="Pfam" id="PF08163">
    <property type="entry name" value="DNAPKcs_CC3"/>
    <property type="match status" value="1"/>
</dbReference>
<comment type="subcellular location">
    <subcellularLocation>
        <location evidence="1">Nucleus</location>
        <location evidence="1">Nucleolus</location>
    </subcellularLocation>
</comment>
<dbReference type="EC" id="2.7.11.1" evidence="3"/>
<feature type="domain" description="FATC" evidence="15">
    <location>
        <begin position="3776"/>
        <end position="3808"/>
    </location>
</feature>
<keyword evidence="9" id="KW-0227">DNA damage</keyword>
<dbReference type="EMBL" id="OV651814">
    <property type="protein sequence ID" value="CAH1105706.1"/>
    <property type="molecule type" value="Genomic_DNA"/>
</dbReference>
<evidence type="ECO:0000259" key="15">
    <source>
        <dbReference type="SMART" id="SM01343"/>
    </source>
</evidence>
<evidence type="ECO:0000259" key="14">
    <source>
        <dbReference type="SMART" id="SM00146"/>
    </source>
</evidence>
<dbReference type="Proteomes" id="UP001153636">
    <property type="component" value="Chromosome 2"/>
</dbReference>
<feature type="domain" description="DNA-dependent protein kinase catalytic subunit CC3" evidence="16">
    <location>
        <begin position="1669"/>
        <end position="2027"/>
    </location>
</feature>
<dbReference type="InterPro" id="IPR016024">
    <property type="entry name" value="ARM-type_fold"/>
</dbReference>
<dbReference type="InterPro" id="IPR046803">
    <property type="entry name" value="DNAPKcs_CC1-2"/>
</dbReference>
<evidence type="ECO:0000256" key="7">
    <source>
        <dbReference type="ARBA" id="ARBA00022679"/>
    </source>
</evidence>
<protein>
    <recommendedName>
        <fullName evidence="4">DNA-dependent protein kinase catalytic subunit</fullName>
        <ecNumber evidence="3">2.7.11.1</ecNumber>
    </recommendedName>
</protein>
<evidence type="ECO:0000256" key="5">
    <source>
        <dbReference type="ARBA" id="ARBA00022527"/>
    </source>
</evidence>
<dbReference type="Pfam" id="PF02260">
    <property type="entry name" value="FATC"/>
    <property type="match status" value="1"/>
</dbReference>
<proteinExistence type="inferred from homology"/>
<gene>
    <name evidence="17" type="ORF">PSYICH_LOCUS6934</name>
</gene>
<keyword evidence="6" id="KW-0597">Phosphoprotein</keyword>
<dbReference type="GO" id="GO:0004677">
    <property type="term" value="F:DNA-dependent protein kinase activity"/>
    <property type="evidence" value="ECO:0007669"/>
    <property type="project" value="InterPro"/>
</dbReference>
<accession>A0A9P0CPV5</accession>
<dbReference type="InterPro" id="IPR018936">
    <property type="entry name" value="PI3/4_kinase_CS"/>
</dbReference>
<keyword evidence="10" id="KW-0418">Kinase</keyword>
<dbReference type="CDD" id="cd05172">
    <property type="entry name" value="PIKKc_DNA-PK"/>
    <property type="match status" value="1"/>
</dbReference>
<dbReference type="InterPro" id="IPR011009">
    <property type="entry name" value="Kinase-like_dom_sf"/>
</dbReference>
<evidence type="ECO:0000256" key="6">
    <source>
        <dbReference type="ARBA" id="ARBA00022553"/>
    </source>
</evidence>
<evidence type="ECO:0000256" key="8">
    <source>
        <dbReference type="ARBA" id="ARBA00022741"/>
    </source>
</evidence>
<dbReference type="Pfam" id="PF19704">
    <property type="entry name" value="DNAPKcs_CC5"/>
    <property type="match status" value="2"/>
</dbReference>
<dbReference type="InterPro" id="IPR003152">
    <property type="entry name" value="FATC_dom"/>
</dbReference>
<dbReference type="Gene3D" id="3.30.1010.10">
    <property type="entry name" value="Phosphatidylinositol 3-kinase Catalytic Subunit, Chain A, domain 4"/>
    <property type="match status" value="1"/>
</dbReference>
<sequence>MDLDPQIFFSNVTKSLQDPENGPSESLRLLDSFNRNLIEEQIDAELLDLYIPYFYHTSNSLLNFVDKSWKLKKFKKPCLKALEILYAVLNNFYSRLSEKDILSLYSLARSVIRSSAEAQIKTKMFDLVKRSLEKSEGCVDVHALPVYKDLCKSVVLSLQQKTSDTVRDKEMTLAGYLAKKFSFIIEDHKQLKQILWQNFNMLCSIQTKMSHYAVSGFYTGFADFLESFPLNPTEDKKIVEKLYMHIKHLVVINDRLKLGNRAAITFFATYTSLFKEHLLKDYQFWHQKLLIWLQLGLDEKKVGSSALRSFYQTVSKVLEEKNDEGCKDIVQYFITYCKTVLNNKDSTNYEKRSAIFCLREFSSVSHKYLDPNEVSEIFLVIMQIFENTFMQDYNPQNEECEYLPDYIQTVANFMRFKEFTASQFYCLQKGVISMIKSFHKLPYLYHGLVIDSLVLTLFYLKNTHCFDTFLENVVYQGVVWSCSHQHVAAEAFTDQSAQKLVTVKNYYHLWRGVLALTSNRQFDRYEYYLEDRKFILQRVINELIKSLMILVNKLNVSVSLKDENNVVTVLEKAYKVEEINDYAIFLNVVDFYEDIFDKIEPKMFTKCVTKMIDHLISKCLKYPLISGFYKLLSFCLKISRNLTLFNNESGRQDIINCRETLTSFLTILLNKMAEFKDDLLISCLRVLLETPVEIIEPMLPSCVVPFTNIFEVGRSYLPLAEMGIDTLEYWQENISPDTLDPLLSKIIPCLDSFLRSKFFKGYVSKSNEKRRKTVQVMKKRKVLEELEPELVKLQRKMLCFIGRQSLKNCQNFIFSDGSFANNLITGQGSHLKLTLPYEDLQLDMYLDTFLPRIIELALYSSDRKTRIISCELLQACVMVFLGRAKQMSTAGLGELNNMLKTLAMPLLQLGCDVDQVVRQIFEPLFCQLIHWYTSPTQARGAHSAIIIEALMEGITHPSNSNLKDFSGRCINEFVRWTLKHQNLNPESSIKVLVKNIRFFSTHPDSAKKLGAALIFNSVYRELREDEKFIDIFWIEILHIFVLSLDSITDFEETTTINQIKYALANLQRVIIEKPSVFRKINEKRRIPNDLNNGLLTDVSIWLINQTSSNSKHCRLACMELFVNITPLSSSNRLHLHDFVIEHLDTTVSSLYDSKLVNFDSLHQKSYCDCASLLNYLRNLLCCLDGYKFIVQNNLETITFDEIIFNEAQIFLEKLQTADLVASLNLIQLKGWNFTVLDKDMFVRLKTACILSILKLYNALIHNELLCDKTEKLWTENFWKLVSNTVYYPQDLGLNDIITEYSEIVFILLNNIAKKLRKTSVESFVNVLQDSIEPFSTINLERNTSLRERNLLKGMILLSDTSLGQKMELSIQTNILLEGFIANFYRNAVDDVIFVNQVPDTTFSHLLFLFKFMLNEKNNLSRLFDKLLLSGYYVQSIDMVKKKHAGLFFTSTFPEALVPAIIKHFDTFLRLGLSKSKSITLDIIIFILGYIIKEQAEKNAYKDLMDNLVMYWSDFAEFFNTSHETMQLGVEFLTLFVQISDSGSYDMQDWLVDCLIRGRINNHIEIFGLLAKIAGNDISEKQSNDLKTAFTILDEKIYTQTSNQDVISNDFNKLLTFLPVVKSLDIFEYLINTYLKINPTVNISYLLSKCIHHLDADIQGGFLEKVYELGTIKLATDILPPLFWNCDLDVFEQFFIQNIENILQKFEEGDPELAIINFILVEVLFLRIPIGSADRKNCGICIASKRTKLLQDLLKYALDAFKYDKKQDDLTRRYKCHAYNALASMVSNSIKKINFYEKLFIRQNDNDDVDILWHGIVNIDANYDFPREFDTLPAQKKILVNIRDELRQHRHKTGNMSKTLQYIESQRLFNSSLSEDVTKFDFSNSVLRSDHQGRRKMAENVQVQSEIYLDMTEINKHECMATVCSLIQHIFDSGICELPSYDDEDIQLPKFLHGIRSLLLNGNTHKNVKIFLVKIIDNMIHIFNRYAKYFLEPLIQFVVDKIAGETINYFVTDVLVIISRWSTEIPILSAPEADLASKLLEHFIKNLEKDRQDVFKYNIELLKLIVESWKTHLAPPVSAIFEMLSDDKTAEIAIYVSSVLLVNSLQVWQRGSEHEFLNLMLAQLNSQKRSVYRGCAETLGPLLKNLKADEFVDSVNLKLNGITDFEKYVVCLEGIAITFPQIVNILHLSRLIGPFNQVTCAQKIAHLKVIHKRLEISTDVLQEVSEFRIMRWHDHIEDSNLEIQILSLEIVKKCVAEFSKYPDFPKIVTALTRNVYHPNAVFRGCLYDAAIAIYSLHENESDSCKEILIYGLIDADIDNQNKIIDFWSLNSDLPTTVLQRFSYLLSEMYKTKIEDKLLGFSTYFLLVLLRGSDKYDLEIFEHPLEDCDFEEYKLQTSWKLQHPSVVPMFAETLDVGSIESSSSDPDRDVFQLRQTPTNLEFAPTQSYQEQQLSKFTFIESTLGVDHDPLFKDPNSYPLSDKYKMRKRFLKDKTKISINMAHAETNKKIKKGQERVESALEREKKVTIYRSYRRGDFPDIQIDLSAVLKPLQMLALHDNEISKILFLELFKGLSSKIENNANFLSTISRSIQNIFQTSIQFNRYLFSALLDILLKNKEKINLDPNLIAKVSRESGLGSVGILLLEEYIIAGVEDEGPSTSKRCPGQDTRETIYWVKLAELYKDIEEWDAVRSIFSEKMDCKDTIQKALTYESKSLFREARQLYKDLIQTDLSQNRRDFYYESYFKCFANLCEWEKIPNAIESVVENENTWKGLWEDDWSKQKLLPWYITSKLKTQLFNQEIQHDFLSNLNDCLTHPKNSEYLTSNFSEELSILWLSQNDIPTAVQYLKTCVRNFLNDWQLMNPMFQSQRYQLLLKLQTVIEIADFTAICNTLTDDIDRSLKSLTERWRRCQNDTTPSVLFSETKLLYRRHFINVIVEKLQKIEGLDLKQQIKDMKVAKLRMDLDLINTAADLGSFYITRKYLKPYMERENDKLSLAKGTGVFLKTQMMENPSDKLNFLLDAVEVFSHITNSEALKASTKRFDVLMNISSIVSNNNDLLTEFREKLAAFTDGIKNSASDIEKHAFNVLKSAVENCNTDSMDTDSDNFETIKKFKNISDAYIKLAHFIRGKGDESLQGDFILFVLRAMRLNSSEARQLFPCILMQNDLSGIYKDTFITEVDNIPTWMFLGWIPQLLANVDSPKIFALSKIILRIAETYPQAIMYPYRLSKENYNFNDGNVASEAKKLTDRLDDLLLKDEKIEKFLKALSYVCVPAAILKYWVAKIFKSQNPETIKKYVKAIETDIFEEKCGTGNVANLQGNMFKKIEKYKREFVKFTGKGMTAPKIKELYMRLNGEFVNMLNDKRNNSLMLKDYSPWIANFSANKLNMDLEIPGQYDGQKLPLPQHHVKISGFCPEVNIMESIRKPMKLTILGMNTKEYPFLLKFGEDIRQDQRIEQLFCLMNVFLRNDHSCSSNGLEILTYQVIPLTSNLGLIQWIDHTRPLTDFLKKSLKNDRELKQYDDLRDEYDKKLRIDNRNCFNSYGKAAVNINKERIVDIYSTLVRKVSANILRTSFWSLSNSTENYIALRNNFIKTYSVICATHWILGIGDRHLSNSLISLRNGKVLGIDFGHAFGTATQIQQVPELVPFRLTPHLVNLMEPLKERGPFREYMIHCLRCLRDKNPSLLATMNVFIQEPSLDWLEHSGVTEDGETPDANQSDSWYPVVKIEQARRKLAGANSVDIMMEELTDGCRNEAYTQAYLRHVKGETGVNFRSDLIGRADLSVEEQVDCLIDHATDYNLLGRMYGGWSPWV</sequence>
<dbReference type="SMART" id="SM00146">
    <property type="entry name" value="PI3Kc"/>
    <property type="match status" value="1"/>
</dbReference>
<dbReference type="Gene3D" id="1.10.1070.11">
    <property type="entry name" value="Phosphatidylinositol 3-/4-kinase, catalytic domain"/>
    <property type="match status" value="1"/>
</dbReference>
<dbReference type="InterPro" id="IPR012582">
    <property type="entry name" value="DNAPKcs_CC3"/>
</dbReference>
<feature type="domain" description="PI3K/PI4K catalytic" evidence="14">
    <location>
        <begin position="3436"/>
        <end position="3760"/>
    </location>
</feature>
<keyword evidence="13" id="KW-0539">Nucleus</keyword>
<evidence type="ECO:0000256" key="2">
    <source>
        <dbReference type="ARBA" id="ARBA00011031"/>
    </source>
</evidence>
<dbReference type="SUPFAM" id="SSF48371">
    <property type="entry name" value="ARM repeat"/>
    <property type="match status" value="3"/>
</dbReference>
<evidence type="ECO:0000259" key="16">
    <source>
        <dbReference type="SMART" id="SM01344"/>
    </source>
</evidence>
<keyword evidence="12" id="KW-0234">DNA repair</keyword>
<evidence type="ECO:0000256" key="4">
    <source>
        <dbReference type="ARBA" id="ARBA00018077"/>
    </source>
</evidence>
<dbReference type="SMART" id="SM01344">
    <property type="entry name" value="NUC194"/>
    <property type="match status" value="1"/>
</dbReference>
<dbReference type="Pfam" id="PF20502">
    <property type="entry name" value="DNAPKcs_CC1-2"/>
    <property type="match status" value="1"/>
</dbReference>
<dbReference type="InterPro" id="IPR050517">
    <property type="entry name" value="DDR_Repair_Kinase"/>
</dbReference>
<keyword evidence="7" id="KW-0808">Transferase</keyword>
<dbReference type="PANTHER" id="PTHR11139">
    <property type="entry name" value="ATAXIA TELANGIECTASIA MUTATED ATM -RELATED"/>
    <property type="match status" value="1"/>
</dbReference>
<evidence type="ECO:0000256" key="10">
    <source>
        <dbReference type="ARBA" id="ARBA00022777"/>
    </source>
</evidence>
<dbReference type="GO" id="GO:0000723">
    <property type="term" value="P:telomere maintenance"/>
    <property type="evidence" value="ECO:0007669"/>
    <property type="project" value="TreeGrafter"/>
</dbReference>
<dbReference type="Pfam" id="PF00454">
    <property type="entry name" value="PI3_PI4_kinase"/>
    <property type="match status" value="1"/>
</dbReference>
<evidence type="ECO:0000256" key="1">
    <source>
        <dbReference type="ARBA" id="ARBA00004604"/>
    </source>
</evidence>
<dbReference type="GO" id="GO:0006303">
    <property type="term" value="P:double-strand break repair via nonhomologous end joining"/>
    <property type="evidence" value="ECO:0007669"/>
    <property type="project" value="InterPro"/>
</dbReference>